<gene>
    <name evidence="1" type="ORF">DXD79_25760</name>
</gene>
<dbReference type="Proteomes" id="UP000263014">
    <property type="component" value="Unassembled WGS sequence"/>
</dbReference>
<comment type="caution">
    <text evidence="1">The sequence shown here is derived from an EMBL/GenBank/DDBJ whole genome shotgun (WGS) entry which is preliminary data.</text>
</comment>
<reference evidence="1 2" key="1">
    <citation type="submission" date="2018-08" db="EMBL/GenBank/DDBJ databases">
        <title>A genome reference for cultivated species of the human gut microbiota.</title>
        <authorList>
            <person name="Zou Y."/>
            <person name="Xue W."/>
            <person name="Luo G."/>
        </authorList>
    </citation>
    <scope>NUCLEOTIDE SEQUENCE [LARGE SCALE GENOMIC DNA]</scope>
    <source>
        <strain evidence="1 2">TM09-12</strain>
    </source>
</reference>
<protein>
    <submittedName>
        <fullName evidence="1">Uncharacterized protein</fullName>
    </submittedName>
</protein>
<dbReference type="AlphaFoldDB" id="A0A374P0U0"/>
<accession>A0A374P0U0</accession>
<proteinExistence type="predicted"/>
<name>A0A374P0U0_9FIRM</name>
<organism evidence="1 2">
    <name type="scientific">Hungatella hathewayi</name>
    <dbReference type="NCBI Taxonomy" id="154046"/>
    <lineage>
        <taxon>Bacteria</taxon>
        <taxon>Bacillati</taxon>
        <taxon>Bacillota</taxon>
        <taxon>Clostridia</taxon>
        <taxon>Lachnospirales</taxon>
        <taxon>Lachnospiraceae</taxon>
        <taxon>Hungatella</taxon>
    </lineage>
</organism>
<sequence length="98" mass="11056">MSRTEEEITRETEGTEEPCGVIVDEMDNILHMANEINQILVFHTGRFTNNLFSNLPNDVGLVVNGLLRRLRNGSDFSSVRATGLEGFQNREIGDNRFS</sequence>
<evidence type="ECO:0000313" key="1">
    <source>
        <dbReference type="EMBL" id="RGI98453.1"/>
    </source>
</evidence>
<dbReference type="RefSeq" id="WP_117633043.1">
    <property type="nucleotide sequence ID" value="NZ_CACRUH010000101.1"/>
</dbReference>
<evidence type="ECO:0000313" key="2">
    <source>
        <dbReference type="Proteomes" id="UP000263014"/>
    </source>
</evidence>
<dbReference type="EMBL" id="QSON01000016">
    <property type="protein sequence ID" value="RGI98453.1"/>
    <property type="molecule type" value="Genomic_DNA"/>
</dbReference>